<dbReference type="PANTHER" id="PTHR43547">
    <property type="entry name" value="TWO-COMPONENT HISTIDINE KINASE"/>
    <property type="match status" value="1"/>
</dbReference>
<organism evidence="7 8">
    <name type="scientific">Splendidivirga corallicola</name>
    <dbReference type="NCBI Taxonomy" id="3051826"/>
    <lineage>
        <taxon>Bacteria</taxon>
        <taxon>Pseudomonadati</taxon>
        <taxon>Bacteroidota</taxon>
        <taxon>Cytophagia</taxon>
        <taxon>Cytophagales</taxon>
        <taxon>Splendidivirgaceae</taxon>
        <taxon>Splendidivirga</taxon>
    </lineage>
</organism>
<protein>
    <recommendedName>
        <fullName evidence="2">histidine kinase</fullName>
        <ecNumber evidence="2">2.7.13.3</ecNumber>
    </recommendedName>
</protein>
<feature type="transmembrane region" description="Helical" evidence="5">
    <location>
        <begin position="149"/>
        <end position="168"/>
    </location>
</feature>
<dbReference type="Gene3D" id="1.10.287.130">
    <property type="match status" value="1"/>
</dbReference>
<sequence>MTVFDIFDKKARGVGRATYPFRILGYYIGIVILIINHKSNQDLTTLTILFSAFAFVFPHISYFFYKYYDSDRKVELITLAMDSFFLGGFVNMLNFAFVPSFAFACMAISSHVAIRGFKKIYELVFSFLLGIGFIGLFNGFRVQTDIPEIVNILSVSYLGVFGILYSYYGFKRSTSLRLAEKNIEEQNKEIENKKEQLEEINKERNYLIGIAAHDLKSPLNQVIGLIEVLRLIPNERSNQEIETLNLIDKSIYRMRDMISKLLDVKTIETGEIKLNFQEVQLDRVLKEILENFEKSAREKKITIQADLQNEINIFLDQNYFSRIVENLLSNAIKFSPFGRNVYLKLEDTEGKVSISVRDEGPGISESDQKKLFIRFQRLSAQPTANEPSSGLGLSIVKTFVDAMAGKVWCESELDKGTTFIVEFDKSGSPVSQSGN</sequence>
<feature type="coiled-coil region" evidence="4">
    <location>
        <begin position="173"/>
        <end position="203"/>
    </location>
</feature>
<dbReference type="InterPro" id="IPR005467">
    <property type="entry name" value="His_kinase_dom"/>
</dbReference>
<keyword evidence="7" id="KW-0067">ATP-binding</keyword>
<feature type="transmembrane region" description="Helical" evidence="5">
    <location>
        <begin position="120"/>
        <end position="137"/>
    </location>
</feature>
<comment type="catalytic activity">
    <reaction evidence="1">
        <text>ATP + protein L-histidine = ADP + protein N-phospho-L-histidine.</text>
        <dbReference type="EC" id="2.7.13.3"/>
    </reaction>
</comment>
<dbReference type="InterPro" id="IPR003594">
    <property type="entry name" value="HATPase_dom"/>
</dbReference>
<evidence type="ECO:0000313" key="8">
    <source>
        <dbReference type="Proteomes" id="UP001172082"/>
    </source>
</evidence>
<feature type="transmembrane region" description="Helical" evidence="5">
    <location>
        <begin position="43"/>
        <end position="64"/>
    </location>
</feature>
<dbReference type="Pfam" id="PF00512">
    <property type="entry name" value="HisKA"/>
    <property type="match status" value="1"/>
</dbReference>
<dbReference type="RefSeq" id="WP_346755581.1">
    <property type="nucleotide sequence ID" value="NZ_JAUJEA010000020.1"/>
</dbReference>
<dbReference type="SUPFAM" id="SSF55874">
    <property type="entry name" value="ATPase domain of HSP90 chaperone/DNA topoisomerase II/histidine kinase"/>
    <property type="match status" value="1"/>
</dbReference>
<feature type="transmembrane region" description="Helical" evidence="5">
    <location>
        <begin position="19"/>
        <end position="36"/>
    </location>
</feature>
<keyword evidence="5" id="KW-1133">Transmembrane helix</keyword>
<dbReference type="Gene3D" id="3.30.565.10">
    <property type="entry name" value="Histidine kinase-like ATPase, C-terminal domain"/>
    <property type="match status" value="1"/>
</dbReference>
<gene>
    <name evidence="7" type="ORF">QQ008_29520</name>
</gene>
<dbReference type="GO" id="GO:0005524">
    <property type="term" value="F:ATP binding"/>
    <property type="evidence" value="ECO:0007669"/>
    <property type="project" value="UniProtKB-KW"/>
</dbReference>
<evidence type="ECO:0000259" key="6">
    <source>
        <dbReference type="PROSITE" id="PS50109"/>
    </source>
</evidence>
<evidence type="ECO:0000256" key="3">
    <source>
        <dbReference type="ARBA" id="ARBA00022553"/>
    </source>
</evidence>
<dbReference type="SUPFAM" id="SSF47384">
    <property type="entry name" value="Homodimeric domain of signal transducing histidine kinase"/>
    <property type="match status" value="1"/>
</dbReference>
<dbReference type="InterPro" id="IPR003661">
    <property type="entry name" value="HisK_dim/P_dom"/>
</dbReference>
<keyword evidence="5" id="KW-0812">Transmembrane</keyword>
<keyword evidence="7" id="KW-0547">Nucleotide-binding</keyword>
<dbReference type="Proteomes" id="UP001172082">
    <property type="component" value="Unassembled WGS sequence"/>
</dbReference>
<dbReference type="CDD" id="cd00082">
    <property type="entry name" value="HisKA"/>
    <property type="match status" value="1"/>
</dbReference>
<dbReference type="InterPro" id="IPR007894">
    <property type="entry name" value="MASE2"/>
</dbReference>
<accession>A0ABT8L1R8</accession>
<evidence type="ECO:0000256" key="1">
    <source>
        <dbReference type="ARBA" id="ARBA00000085"/>
    </source>
</evidence>
<evidence type="ECO:0000256" key="4">
    <source>
        <dbReference type="SAM" id="Coils"/>
    </source>
</evidence>
<dbReference type="SMART" id="SM00387">
    <property type="entry name" value="HATPase_c"/>
    <property type="match status" value="1"/>
</dbReference>
<feature type="transmembrane region" description="Helical" evidence="5">
    <location>
        <begin position="84"/>
        <end position="108"/>
    </location>
</feature>
<dbReference type="InterPro" id="IPR036890">
    <property type="entry name" value="HATPase_C_sf"/>
</dbReference>
<proteinExistence type="predicted"/>
<reference evidence="7" key="1">
    <citation type="submission" date="2023-06" db="EMBL/GenBank/DDBJ databases">
        <title>Genomic of Parafulvivirga corallium.</title>
        <authorList>
            <person name="Wang G."/>
        </authorList>
    </citation>
    <scope>NUCLEOTIDE SEQUENCE</scope>
    <source>
        <strain evidence="7">BMA10</strain>
    </source>
</reference>
<keyword evidence="4" id="KW-0175">Coiled coil</keyword>
<evidence type="ECO:0000313" key="7">
    <source>
        <dbReference type="EMBL" id="MDN5205560.1"/>
    </source>
</evidence>
<dbReference type="Pfam" id="PF02518">
    <property type="entry name" value="HATPase_c"/>
    <property type="match status" value="1"/>
</dbReference>
<comment type="caution">
    <text evidence="7">The sequence shown here is derived from an EMBL/GenBank/DDBJ whole genome shotgun (WGS) entry which is preliminary data.</text>
</comment>
<dbReference type="InterPro" id="IPR004358">
    <property type="entry name" value="Sig_transdc_His_kin-like_C"/>
</dbReference>
<evidence type="ECO:0000256" key="5">
    <source>
        <dbReference type="SAM" id="Phobius"/>
    </source>
</evidence>
<dbReference type="Pfam" id="PF05230">
    <property type="entry name" value="MASE2"/>
    <property type="match status" value="1"/>
</dbReference>
<dbReference type="CDD" id="cd00075">
    <property type="entry name" value="HATPase"/>
    <property type="match status" value="1"/>
</dbReference>
<keyword evidence="8" id="KW-1185">Reference proteome</keyword>
<dbReference type="PANTHER" id="PTHR43547:SF2">
    <property type="entry name" value="HYBRID SIGNAL TRANSDUCTION HISTIDINE KINASE C"/>
    <property type="match status" value="1"/>
</dbReference>
<dbReference type="PRINTS" id="PR00344">
    <property type="entry name" value="BCTRLSENSOR"/>
</dbReference>
<keyword evidence="5" id="KW-0472">Membrane</keyword>
<name>A0ABT8L1R8_9BACT</name>
<feature type="domain" description="Histidine kinase" evidence="6">
    <location>
        <begin position="210"/>
        <end position="427"/>
    </location>
</feature>
<dbReference type="EC" id="2.7.13.3" evidence="2"/>
<dbReference type="PROSITE" id="PS50109">
    <property type="entry name" value="HIS_KIN"/>
    <property type="match status" value="1"/>
</dbReference>
<keyword evidence="3" id="KW-0597">Phosphoprotein</keyword>
<dbReference type="SMART" id="SM00388">
    <property type="entry name" value="HisKA"/>
    <property type="match status" value="1"/>
</dbReference>
<dbReference type="EMBL" id="JAUJEA010000020">
    <property type="protein sequence ID" value="MDN5205560.1"/>
    <property type="molecule type" value="Genomic_DNA"/>
</dbReference>
<dbReference type="InterPro" id="IPR036097">
    <property type="entry name" value="HisK_dim/P_sf"/>
</dbReference>
<evidence type="ECO:0000256" key="2">
    <source>
        <dbReference type="ARBA" id="ARBA00012438"/>
    </source>
</evidence>